<evidence type="ECO:0000313" key="2">
    <source>
        <dbReference type="EMBL" id="RIX27370.1"/>
    </source>
</evidence>
<dbReference type="InterPro" id="IPR043749">
    <property type="entry name" value="DUF5694"/>
</dbReference>
<comment type="caution">
    <text evidence="2">The sequence shown here is derived from an EMBL/GenBank/DDBJ whole genome shotgun (WGS) entry which is preliminary data.</text>
</comment>
<feature type="signal peptide" evidence="1">
    <location>
        <begin position="1"/>
        <end position="19"/>
    </location>
</feature>
<dbReference type="EMBL" id="QXTF01000003">
    <property type="protein sequence ID" value="RIX27370.1"/>
    <property type="molecule type" value="Genomic_DNA"/>
</dbReference>
<organism evidence="2 3">
    <name type="scientific">Sphingomonas edaphi</name>
    <dbReference type="NCBI Taxonomy" id="2315689"/>
    <lineage>
        <taxon>Bacteria</taxon>
        <taxon>Pseudomonadati</taxon>
        <taxon>Pseudomonadota</taxon>
        <taxon>Alphaproteobacteria</taxon>
        <taxon>Sphingomonadales</taxon>
        <taxon>Sphingomonadaceae</taxon>
        <taxon>Sphingomonas</taxon>
    </lineage>
</organism>
<dbReference type="OrthoDB" id="69432at2"/>
<dbReference type="RefSeq" id="WP_119533523.1">
    <property type="nucleotide sequence ID" value="NZ_QXTF01000003.1"/>
</dbReference>
<accession>A0A418PZ31</accession>
<gene>
    <name evidence="2" type="ORF">D3M59_10015</name>
</gene>
<name>A0A418PZ31_9SPHN</name>
<proteinExistence type="predicted"/>
<evidence type="ECO:0000256" key="1">
    <source>
        <dbReference type="SAM" id="SignalP"/>
    </source>
</evidence>
<dbReference type="AlphaFoldDB" id="A0A418PZ31"/>
<dbReference type="Pfam" id="PF18950">
    <property type="entry name" value="DUF5694"/>
    <property type="match status" value="1"/>
</dbReference>
<evidence type="ECO:0000313" key="3">
    <source>
        <dbReference type="Proteomes" id="UP000285023"/>
    </source>
</evidence>
<keyword evidence="3" id="KW-1185">Reference proteome</keyword>
<dbReference type="Proteomes" id="UP000285023">
    <property type="component" value="Unassembled WGS sequence"/>
</dbReference>
<reference evidence="2 3" key="1">
    <citation type="submission" date="2018-09" db="EMBL/GenBank/DDBJ databases">
        <title>Sphingomonas sp. DAC4.</title>
        <authorList>
            <person name="Seo T."/>
        </authorList>
    </citation>
    <scope>NUCLEOTIDE SEQUENCE [LARGE SCALE GENOMIC DNA]</scope>
    <source>
        <strain evidence="2 3">DAC4</strain>
    </source>
</reference>
<sequence length="351" mass="38397">MRQLILAITALFLPAAANAGGPLGDSPPVTGQRTKVLTLGTFHLSEVKNFSSDWLTPLLDKLAAYRPQIITIEAVAGEQCAMMKANPDVYSDAFETYCWDLADIEKVTGFSTAAANAEIRKTLDSWPAAPLATQRRRLAMLFLAAGDRPSAQVQWLRLPPSERRVGDGIDEKMLGILRRDNGKKNENYDVASALAARLGLERVYLVDDHSSDAALANEPEAFGKAQAARFEGFRETPLFQAYQGDIASMTDAKSTLAYYRKLNAAGAQEAQIRGDFGGALSAPGRELFGRHYVGWWEVRNLRMAANVRQSFVTQPGVRVLNIVGSSHKPWYDALMGMMSDVEVIDAASALR</sequence>
<protein>
    <recommendedName>
        <fullName evidence="4">TraB/GumN family protein</fullName>
    </recommendedName>
</protein>
<feature type="chain" id="PRO_5019269502" description="TraB/GumN family protein" evidence="1">
    <location>
        <begin position="20"/>
        <end position="351"/>
    </location>
</feature>
<keyword evidence="1" id="KW-0732">Signal</keyword>
<evidence type="ECO:0008006" key="4">
    <source>
        <dbReference type="Google" id="ProtNLM"/>
    </source>
</evidence>